<evidence type="ECO:0000313" key="3">
    <source>
        <dbReference type="Proteomes" id="UP000030746"/>
    </source>
</evidence>
<dbReference type="KEGG" id="lgi:LOTGIDRAFT_238014"/>
<dbReference type="EMBL" id="KB200294">
    <property type="protein sequence ID" value="ESP02275.1"/>
    <property type="molecule type" value="Genomic_DNA"/>
</dbReference>
<dbReference type="RefSeq" id="XP_009046983.1">
    <property type="nucleotide sequence ID" value="XM_009048735.1"/>
</dbReference>
<evidence type="ECO:0000256" key="1">
    <source>
        <dbReference type="SAM" id="Phobius"/>
    </source>
</evidence>
<gene>
    <name evidence="2" type="ORF">LOTGIDRAFT_238014</name>
</gene>
<dbReference type="Proteomes" id="UP000030746">
    <property type="component" value="Unassembled WGS sequence"/>
</dbReference>
<keyword evidence="3" id="KW-1185">Reference proteome</keyword>
<name>V4CJ90_LOTGI</name>
<dbReference type="AlphaFoldDB" id="V4CJ90"/>
<dbReference type="GeneID" id="20250631"/>
<dbReference type="HOGENOM" id="CLU_1837349_0_0_1"/>
<feature type="transmembrane region" description="Helical" evidence="1">
    <location>
        <begin position="89"/>
        <end position="107"/>
    </location>
</feature>
<dbReference type="CTD" id="20250631"/>
<keyword evidence="1" id="KW-0472">Membrane</keyword>
<keyword evidence="1" id="KW-0812">Transmembrane</keyword>
<sequence length="140" mass="16051">MINRIKRIFGFDKDQPENTKLDFPKLKEIEDDVFIKDLREKTLKYVPLLEEDCLSCKLISTGITLGTSIYIMITACKLTPKQPTVTKKVSVIVCGSSVSLVLAFLAYTRFFDAEFFTSEKPFLEMLEDEKAKLKELAKKK</sequence>
<keyword evidence="1" id="KW-1133">Transmembrane helix</keyword>
<protein>
    <submittedName>
        <fullName evidence="2">Uncharacterized protein</fullName>
    </submittedName>
</protein>
<evidence type="ECO:0000313" key="2">
    <source>
        <dbReference type="EMBL" id="ESP02275.1"/>
    </source>
</evidence>
<reference evidence="2 3" key="1">
    <citation type="journal article" date="2013" name="Nature">
        <title>Insights into bilaterian evolution from three spiralian genomes.</title>
        <authorList>
            <person name="Simakov O."/>
            <person name="Marletaz F."/>
            <person name="Cho S.J."/>
            <person name="Edsinger-Gonzales E."/>
            <person name="Havlak P."/>
            <person name="Hellsten U."/>
            <person name="Kuo D.H."/>
            <person name="Larsson T."/>
            <person name="Lv J."/>
            <person name="Arendt D."/>
            <person name="Savage R."/>
            <person name="Osoegawa K."/>
            <person name="de Jong P."/>
            <person name="Grimwood J."/>
            <person name="Chapman J.A."/>
            <person name="Shapiro H."/>
            <person name="Aerts A."/>
            <person name="Otillar R.P."/>
            <person name="Terry A.Y."/>
            <person name="Boore J.L."/>
            <person name="Grigoriev I.V."/>
            <person name="Lindberg D.R."/>
            <person name="Seaver E.C."/>
            <person name="Weisblat D.A."/>
            <person name="Putnam N.H."/>
            <person name="Rokhsar D.S."/>
        </authorList>
    </citation>
    <scope>NUCLEOTIDE SEQUENCE [LARGE SCALE GENOMIC DNA]</scope>
</reference>
<accession>V4CJ90</accession>
<proteinExistence type="predicted"/>
<organism evidence="2 3">
    <name type="scientific">Lottia gigantea</name>
    <name type="common">Giant owl limpet</name>
    <dbReference type="NCBI Taxonomy" id="225164"/>
    <lineage>
        <taxon>Eukaryota</taxon>
        <taxon>Metazoa</taxon>
        <taxon>Spiralia</taxon>
        <taxon>Lophotrochozoa</taxon>
        <taxon>Mollusca</taxon>
        <taxon>Gastropoda</taxon>
        <taxon>Patellogastropoda</taxon>
        <taxon>Lottioidea</taxon>
        <taxon>Lottiidae</taxon>
        <taxon>Lottia</taxon>
    </lineage>
</organism>
<dbReference type="OrthoDB" id="6604875at2759"/>